<dbReference type="Proteomes" id="UP001054837">
    <property type="component" value="Unassembled WGS sequence"/>
</dbReference>
<reference evidence="1 2" key="1">
    <citation type="submission" date="2021-06" db="EMBL/GenBank/DDBJ databases">
        <title>Caerostris darwini draft genome.</title>
        <authorList>
            <person name="Kono N."/>
            <person name="Arakawa K."/>
        </authorList>
    </citation>
    <scope>NUCLEOTIDE SEQUENCE [LARGE SCALE GENOMIC DNA]</scope>
</reference>
<dbReference type="EMBL" id="BPLQ01001732">
    <property type="protein sequence ID" value="GIX84683.1"/>
    <property type="molecule type" value="Genomic_DNA"/>
</dbReference>
<evidence type="ECO:0000313" key="1">
    <source>
        <dbReference type="EMBL" id="GIX84683.1"/>
    </source>
</evidence>
<comment type="caution">
    <text evidence="1">The sequence shown here is derived from an EMBL/GenBank/DDBJ whole genome shotgun (WGS) entry which is preliminary data.</text>
</comment>
<evidence type="ECO:0000313" key="2">
    <source>
        <dbReference type="Proteomes" id="UP001054837"/>
    </source>
</evidence>
<name>A0AAV4NJM3_9ARAC</name>
<gene>
    <name evidence="1" type="ORF">CDAR_552311</name>
</gene>
<sequence length="97" mass="10911">MDCDEKKRFLILDERKKKKLELELECVLARIPYRHVSGEATSFQKCSSRSFATLFLGSPSPERFVFSPSPPLFCFTHLPADDSSSGSSDWLNGIIAP</sequence>
<proteinExistence type="predicted"/>
<dbReference type="AlphaFoldDB" id="A0AAV4NJM3"/>
<protein>
    <submittedName>
        <fullName evidence="1">Uncharacterized protein</fullName>
    </submittedName>
</protein>
<accession>A0AAV4NJM3</accession>
<organism evidence="1 2">
    <name type="scientific">Caerostris darwini</name>
    <dbReference type="NCBI Taxonomy" id="1538125"/>
    <lineage>
        <taxon>Eukaryota</taxon>
        <taxon>Metazoa</taxon>
        <taxon>Ecdysozoa</taxon>
        <taxon>Arthropoda</taxon>
        <taxon>Chelicerata</taxon>
        <taxon>Arachnida</taxon>
        <taxon>Araneae</taxon>
        <taxon>Araneomorphae</taxon>
        <taxon>Entelegynae</taxon>
        <taxon>Araneoidea</taxon>
        <taxon>Araneidae</taxon>
        <taxon>Caerostris</taxon>
    </lineage>
</organism>
<keyword evidence="2" id="KW-1185">Reference proteome</keyword>